<keyword evidence="1" id="KW-1133">Transmembrane helix</keyword>
<feature type="transmembrane region" description="Helical" evidence="1">
    <location>
        <begin position="88"/>
        <end position="106"/>
    </location>
</feature>
<proteinExistence type="predicted"/>
<feature type="transmembrane region" description="Helical" evidence="1">
    <location>
        <begin position="254"/>
        <end position="271"/>
    </location>
</feature>
<evidence type="ECO:0000256" key="1">
    <source>
        <dbReference type="SAM" id="Phobius"/>
    </source>
</evidence>
<dbReference type="EMBL" id="FOJT01000006">
    <property type="protein sequence ID" value="SFB27513.1"/>
    <property type="molecule type" value="Genomic_DNA"/>
</dbReference>
<keyword evidence="3" id="KW-1185">Reference proteome</keyword>
<dbReference type="RefSeq" id="WP_091477407.1">
    <property type="nucleotide sequence ID" value="NZ_FOJT01000006.1"/>
</dbReference>
<dbReference type="AlphaFoldDB" id="A0A1I0ZTI2"/>
<evidence type="ECO:0000313" key="3">
    <source>
        <dbReference type="Proteomes" id="UP000199604"/>
    </source>
</evidence>
<protein>
    <recommendedName>
        <fullName evidence="4">4-amino-4-deoxy-L-arabinose transferase</fullName>
    </recommendedName>
</protein>
<feature type="transmembrane region" description="Helical" evidence="1">
    <location>
        <begin position="376"/>
        <end position="396"/>
    </location>
</feature>
<sequence length="471" mass="54927">MFINFKYQKEYLNLLLIFGFLTVFLILLLCINTFYSADDYIFMNALNDKGILENCIEGYYKWDGRILTIGGFLQAFCLKYIQVEYITLLWSFCFLSSGSIIFYIVIEELNIRELSFKLKVLMSIITCVTLWIGSYTHISETIYWATGGFYSFDLLLGAIWLLLYLRLKKIKIKKQHLLLFIIFSIIVGDSTQNLSIGLITLVIIDLILIFLTDKKDNYLFSIAVLFSLIIGITIILVAPGNLARLNSIPELKDSITLFSITKGFIWVLLSYLKRSFVLFFIGILAAFGIYFLVYPNNSYQSKIRFYIPNTKEKLSCFLNDYKWLLIAISTTTPFIIMPIMASYRTTIYFIFFFEIFIITSILKADKSKETIHKNQSNLYIYLFSFIFCTVLIFTIFNLKKGNTLKQEISKREQILKNSRGKIVEIKLINPQLQSPCYYFSDFKISDTNNDSDFVKNGHEKYFKIKKIIVKE</sequence>
<evidence type="ECO:0008006" key="4">
    <source>
        <dbReference type="Google" id="ProtNLM"/>
    </source>
</evidence>
<name>A0A1I0ZTI2_9FLAO</name>
<accession>A0A1I0ZTI2</accession>
<keyword evidence="1" id="KW-0472">Membrane</keyword>
<feature type="transmembrane region" description="Helical" evidence="1">
    <location>
        <begin position="177"/>
        <end position="210"/>
    </location>
</feature>
<evidence type="ECO:0000313" key="2">
    <source>
        <dbReference type="EMBL" id="SFB27513.1"/>
    </source>
</evidence>
<reference evidence="3" key="1">
    <citation type="submission" date="2016-10" db="EMBL/GenBank/DDBJ databases">
        <authorList>
            <person name="Varghese N."/>
            <person name="Submissions S."/>
        </authorList>
    </citation>
    <scope>NUCLEOTIDE SEQUENCE [LARGE SCALE GENOMIC DNA]</scope>
    <source>
        <strain evidence="3">DSM 21789</strain>
    </source>
</reference>
<feature type="transmembrane region" description="Helical" evidence="1">
    <location>
        <begin position="118"/>
        <end position="136"/>
    </location>
</feature>
<feature type="transmembrane region" description="Helical" evidence="1">
    <location>
        <begin position="142"/>
        <end position="165"/>
    </location>
</feature>
<feature type="transmembrane region" description="Helical" evidence="1">
    <location>
        <begin position="277"/>
        <end position="294"/>
    </location>
</feature>
<dbReference type="Proteomes" id="UP000199604">
    <property type="component" value="Unassembled WGS sequence"/>
</dbReference>
<dbReference type="InterPro" id="IPR045691">
    <property type="entry name" value="DUF6056"/>
</dbReference>
<gene>
    <name evidence="2" type="ORF">SAMN05660845_2340</name>
</gene>
<feature type="transmembrane region" description="Helical" evidence="1">
    <location>
        <begin position="222"/>
        <end position="242"/>
    </location>
</feature>
<organism evidence="2 3">
    <name type="scientific">Flavobacterium swingsii</name>
    <dbReference type="NCBI Taxonomy" id="498292"/>
    <lineage>
        <taxon>Bacteria</taxon>
        <taxon>Pseudomonadati</taxon>
        <taxon>Bacteroidota</taxon>
        <taxon>Flavobacteriia</taxon>
        <taxon>Flavobacteriales</taxon>
        <taxon>Flavobacteriaceae</taxon>
        <taxon>Flavobacterium</taxon>
    </lineage>
</organism>
<dbReference type="Pfam" id="PF19528">
    <property type="entry name" value="DUF6056"/>
    <property type="match status" value="1"/>
</dbReference>
<keyword evidence="1" id="KW-0812">Transmembrane</keyword>
<feature type="transmembrane region" description="Helical" evidence="1">
    <location>
        <begin position="323"/>
        <end position="341"/>
    </location>
</feature>
<feature type="transmembrane region" description="Helical" evidence="1">
    <location>
        <begin position="347"/>
        <end position="364"/>
    </location>
</feature>
<feature type="transmembrane region" description="Helical" evidence="1">
    <location>
        <begin position="12"/>
        <end position="35"/>
    </location>
</feature>
<dbReference type="OrthoDB" id="1377063at2"/>